<sequence>LGSRIDNCTISPYCEYDVEILIMPVVLDNIKHWKVFDDDAQVQRFLQNQ</sequence>
<dbReference type="EMBL" id="JAHRHJ020000001">
    <property type="protein sequence ID" value="KAH9331238.1"/>
    <property type="molecule type" value="Genomic_DNA"/>
</dbReference>
<accession>A0AA38GXJ9</accession>
<keyword evidence="2" id="KW-1185">Reference proteome</keyword>
<dbReference type="Proteomes" id="UP000824469">
    <property type="component" value="Unassembled WGS sequence"/>
</dbReference>
<gene>
    <name evidence="1" type="ORF">KI387_003346</name>
</gene>
<proteinExistence type="predicted"/>
<comment type="caution">
    <text evidence="1">The sequence shown here is derived from an EMBL/GenBank/DDBJ whole genome shotgun (WGS) entry which is preliminary data.</text>
</comment>
<evidence type="ECO:0000313" key="2">
    <source>
        <dbReference type="Proteomes" id="UP000824469"/>
    </source>
</evidence>
<reference evidence="1 2" key="1">
    <citation type="journal article" date="2021" name="Nat. Plants">
        <title>The Taxus genome provides insights into paclitaxel biosynthesis.</title>
        <authorList>
            <person name="Xiong X."/>
            <person name="Gou J."/>
            <person name="Liao Q."/>
            <person name="Li Y."/>
            <person name="Zhou Q."/>
            <person name="Bi G."/>
            <person name="Li C."/>
            <person name="Du R."/>
            <person name="Wang X."/>
            <person name="Sun T."/>
            <person name="Guo L."/>
            <person name="Liang H."/>
            <person name="Lu P."/>
            <person name="Wu Y."/>
            <person name="Zhang Z."/>
            <person name="Ro D.K."/>
            <person name="Shang Y."/>
            <person name="Huang S."/>
            <person name="Yan J."/>
        </authorList>
    </citation>
    <scope>NUCLEOTIDE SEQUENCE [LARGE SCALE GENOMIC DNA]</scope>
    <source>
        <strain evidence="1">Ta-2019</strain>
    </source>
</reference>
<name>A0AA38GXJ9_TAXCH</name>
<evidence type="ECO:0000313" key="1">
    <source>
        <dbReference type="EMBL" id="KAH9331238.1"/>
    </source>
</evidence>
<protein>
    <submittedName>
        <fullName evidence="1">Uncharacterized protein</fullName>
    </submittedName>
</protein>
<organism evidence="1 2">
    <name type="scientific">Taxus chinensis</name>
    <name type="common">Chinese yew</name>
    <name type="synonym">Taxus wallichiana var. chinensis</name>
    <dbReference type="NCBI Taxonomy" id="29808"/>
    <lineage>
        <taxon>Eukaryota</taxon>
        <taxon>Viridiplantae</taxon>
        <taxon>Streptophyta</taxon>
        <taxon>Embryophyta</taxon>
        <taxon>Tracheophyta</taxon>
        <taxon>Spermatophyta</taxon>
        <taxon>Pinopsida</taxon>
        <taxon>Pinidae</taxon>
        <taxon>Conifers II</taxon>
        <taxon>Cupressales</taxon>
        <taxon>Taxaceae</taxon>
        <taxon>Taxus</taxon>
    </lineage>
</organism>
<feature type="non-terminal residue" evidence="1">
    <location>
        <position position="1"/>
    </location>
</feature>
<feature type="non-terminal residue" evidence="1">
    <location>
        <position position="49"/>
    </location>
</feature>
<dbReference type="AlphaFoldDB" id="A0AA38GXJ9"/>